<proteinExistence type="predicted"/>
<organism evidence="4">
    <name type="scientific">Schistocephalus solidus</name>
    <name type="common">Tapeworm</name>
    <dbReference type="NCBI Taxonomy" id="70667"/>
    <lineage>
        <taxon>Eukaryota</taxon>
        <taxon>Metazoa</taxon>
        <taxon>Spiralia</taxon>
        <taxon>Lophotrochozoa</taxon>
        <taxon>Platyhelminthes</taxon>
        <taxon>Cestoda</taxon>
        <taxon>Eucestoda</taxon>
        <taxon>Diphyllobothriidea</taxon>
        <taxon>Diphyllobothriidae</taxon>
        <taxon>Schistocephalus</taxon>
    </lineage>
</organism>
<evidence type="ECO:0000313" key="3">
    <source>
        <dbReference type="Proteomes" id="UP000275846"/>
    </source>
</evidence>
<evidence type="ECO:0000313" key="2">
    <source>
        <dbReference type="EMBL" id="VDM00545.1"/>
    </source>
</evidence>
<evidence type="ECO:0000313" key="4">
    <source>
        <dbReference type="WBParaSite" id="SSLN_0001470001-mRNA-1"/>
    </source>
</evidence>
<gene>
    <name evidence="2" type="ORF">SSLN_LOCUS14159</name>
</gene>
<evidence type="ECO:0000256" key="1">
    <source>
        <dbReference type="SAM" id="MobiDB-lite"/>
    </source>
</evidence>
<dbReference type="Proteomes" id="UP000275846">
    <property type="component" value="Unassembled WGS sequence"/>
</dbReference>
<feature type="compositionally biased region" description="Polar residues" evidence="1">
    <location>
        <begin position="25"/>
        <end position="53"/>
    </location>
</feature>
<accession>A0A183TCG4</accession>
<protein>
    <submittedName>
        <fullName evidence="2 4">Uncharacterized protein</fullName>
    </submittedName>
</protein>
<keyword evidence="3" id="KW-1185">Reference proteome</keyword>
<feature type="region of interest" description="Disordered" evidence="1">
    <location>
        <begin position="1"/>
        <end position="58"/>
    </location>
</feature>
<sequence>MWEKVDWLTDQRTRLRAPQHDLNPITHTPGFTNSGDMEQPSPSDSQSTGQPLDTQHGVVWCKRPIGSLPSHGF</sequence>
<dbReference type="AlphaFoldDB" id="A0A183TCG4"/>
<dbReference type="EMBL" id="UYSU01038700">
    <property type="protein sequence ID" value="VDM00545.1"/>
    <property type="molecule type" value="Genomic_DNA"/>
</dbReference>
<feature type="compositionally biased region" description="Basic and acidic residues" evidence="1">
    <location>
        <begin position="1"/>
        <end position="13"/>
    </location>
</feature>
<reference evidence="4" key="1">
    <citation type="submission" date="2016-06" db="UniProtKB">
        <authorList>
            <consortium name="WormBaseParasite"/>
        </authorList>
    </citation>
    <scope>IDENTIFICATION</scope>
</reference>
<reference evidence="2 3" key="2">
    <citation type="submission" date="2018-11" db="EMBL/GenBank/DDBJ databases">
        <authorList>
            <consortium name="Pathogen Informatics"/>
        </authorList>
    </citation>
    <scope>NUCLEOTIDE SEQUENCE [LARGE SCALE GENOMIC DNA]</scope>
    <source>
        <strain evidence="2 3">NST_G2</strain>
    </source>
</reference>
<dbReference type="WBParaSite" id="SSLN_0001470001-mRNA-1">
    <property type="protein sequence ID" value="SSLN_0001470001-mRNA-1"/>
    <property type="gene ID" value="SSLN_0001470001"/>
</dbReference>
<name>A0A183TCG4_SCHSO</name>